<dbReference type="HOGENOM" id="CLU_1787135_0_0_1"/>
<name>A0A067QC42_9AGAM</name>
<dbReference type="EMBL" id="KL197714">
    <property type="protein sequence ID" value="KDQ60166.1"/>
    <property type="molecule type" value="Genomic_DNA"/>
</dbReference>
<dbReference type="AlphaFoldDB" id="A0A067QC42"/>
<evidence type="ECO:0000313" key="2">
    <source>
        <dbReference type="Proteomes" id="UP000027265"/>
    </source>
</evidence>
<dbReference type="Proteomes" id="UP000027265">
    <property type="component" value="Unassembled WGS sequence"/>
</dbReference>
<gene>
    <name evidence="1" type="ORF">JAAARDRAFT_597860</name>
</gene>
<accession>A0A067QC42</accession>
<keyword evidence="2" id="KW-1185">Reference proteome</keyword>
<sequence length="145" mass="16297">MPHLESLRMRRCSVYDDDSEDAGRTQMERLMLPIKALTVDHLFFRLDDGSIPSWSTSLPNLAKLDCSVDIDHICMMTRLLRRVSLTLSQFNVCFRDPCDRSTKRELLTPVHFVTANNASFAHSGTGTPGAFLVLPSASCPRARRA</sequence>
<reference evidence="2" key="1">
    <citation type="journal article" date="2014" name="Proc. Natl. Acad. Sci. U.S.A.">
        <title>Extensive sampling of basidiomycete genomes demonstrates inadequacy of the white-rot/brown-rot paradigm for wood decay fungi.</title>
        <authorList>
            <person name="Riley R."/>
            <person name="Salamov A.A."/>
            <person name="Brown D.W."/>
            <person name="Nagy L.G."/>
            <person name="Floudas D."/>
            <person name="Held B.W."/>
            <person name="Levasseur A."/>
            <person name="Lombard V."/>
            <person name="Morin E."/>
            <person name="Otillar R."/>
            <person name="Lindquist E.A."/>
            <person name="Sun H."/>
            <person name="LaButti K.M."/>
            <person name="Schmutz J."/>
            <person name="Jabbour D."/>
            <person name="Luo H."/>
            <person name="Baker S.E."/>
            <person name="Pisabarro A.G."/>
            <person name="Walton J.D."/>
            <person name="Blanchette R.A."/>
            <person name="Henrissat B."/>
            <person name="Martin F."/>
            <person name="Cullen D."/>
            <person name="Hibbett D.S."/>
            <person name="Grigoriev I.V."/>
        </authorList>
    </citation>
    <scope>NUCLEOTIDE SEQUENCE [LARGE SCALE GENOMIC DNA]</scope>
    <source>
        <strain evidence="2">MUCL 33604</strain>
    </source>
</reference>
<evidence type="ECO:0000313" key="1">
    <source>
        <dbReference type="EMBL" id="KDQ60166.1"/>
    </source>
</evidence>
<protein>
    <submittedName>
        <fullName evidence="1">Uncharacterized protein</fullName>
    </submittedName>
</protein>
<organism evidence="1 2">
    <name type="scientific">Jaapia argillacea MUCL 33604</name>
    <dbReference type="NCBI Taxonomy" id="933084"/>
    <lineage>
        <taxon>Eukaryota</taxon>
        <taxon>Fungi</taxon>
        <taxon>Dikarya</taxon>
        <taxon>Basidiomycota</taxon>
        <taxon>Agaricomycotina</taxon>
        <taxon>Agaricomycetes</taxon>
        <taxon>Agaricomycetidae</taxon>
        <taxon>Jaapiales</taxon>
        <taxon>Jaapiaceae</taxon>
        <taxon>Jaapia</taxon>
    </lineage>
</organism>
<dbReference type="InParanoid" id="A0A067QC42"/>
<proteinExistence type="predicted"/>